<dbReference type="Proteomes" id="UP001428341">
    <property type="component" value="Unassembled WGS sequence"/>
</dbReference>
<organism evidence="1 2">
    <name type="scientific">Citrus x changshan-huyou</name>
    <dbReference type="NCBI Taxonomy" id="2935761"/>
    <lineage>
        <taxon>Eukaryota</taxon>
        <taxon>Viridiplantae</taxon>
        <taxon>Streptophyta</taxon>
        <taxon>Embryophyta</taxon>
        <taxon>Tracheophyta</taxon>
        <taxon>Spermatophyta</taxon>
        <taxon>Magnoliopsida</taxon>
        <taxon>eudicotyledons</taxon>
        <taxon>Gunneridae</taxon>
        <taxon>Pentapetalae</taxon>
        <taxon>rosids</taxon>
        <taxon>malvids</taxon>
        <taxon>Sapindales</taxon>
        <taxon>Rutaceae</taxon>
        <taxon>Aurantioideae</taxon>
        <taxon>Citrus</taxon>
    </lineage>
</organism>
<evidence type="ECO:0000313" key="1">
    <source>
        <dbReference type="EMBL" id="KAK9223498.1"/>
    </source>
</evidence>
<dbReference type="EMBL" id="JBCGBO010000002">
    <property type="protein sequence ID" value="KAK9223498.1"/>
    <property type="molecule type" value="Genomic_DNA"/>
</dbReference>
<keyword evidence="2" id="KW-1185">Reference proteome</keyword>
<sequence length="103" mass="11958">MSIFMQMFIGNEYLARIRKRDVEWENFDWLGDNTCPTFLHDRASPITRHPQENKFNWDSLSNAILPACDNGVDQHARHMPKHNTSPDVSHLPANSPVTWIKTV</sequence>
<dbReference type="AlphaFoldDB" id="A0AAP0QYK0"/>
<comment type="caution">
    <text evidence="1">The sequence shown here is derived from an EMBL/GenBank/DDBJ whole genome shotgun (WGS) entry which is preliminary data.</text>
</comment>
<accession>A0AAP0QYK0</accession>
<evidence type="ECO:0000313" key="2">
    <source>
        <dbReference type="Proteomes" id="UP001428341"/>
    </source>
</evidence>
<protein>
    <submittedName>
        <fullName evidence="1">Uncharacterized protein</fullName>
    </submittedName>
</protein>
<reference evidence="1 2" key="1">
    <citation type="submission" date="2024-05" db="EMBL/GenBank/DDBJ databases">
        <title>Haplotype-resolved chromosome-level genome assembly of Huyou (Citrus changshanensis).</title>
        <authorList>
            <person name="Miao C."/>
            <person name="Chen W."/>
            <person name="Wu Y."/>
            <person name="Wang L."/>
            <person name="Zhao S."/>
            <person name="Grierson D."/>
            <person name="Xu C."/>
            <person name="Chen K."/>
        </authorList>
    </citation>
    <scope>NUCLEOTIDE SEQUENCE [LARGE SCALE GENOMIC DNA]</scope>
    <source>
        <strain evidence="1">01-14</strain>
        <tissue evidence="1">Leaf</tissue>
    </source>
</reference>
<gene>
    <name evidence="1" type="ORF">WN944_011942</name>
</gene>
<name>A0AAP0QYK0_9ROSI</name>
<proteinExistence type="predicted"/>